<evidence type="ECO:0000256" key="7">
    <source>
        <dbReference type="ARBA" id="ARBA00023186"/>
    </source>
</evidence>
<evidence type="ECO:0000256" key="11">
    <source>
        <dbReference type="RuleBase" id="RU004187"/>
    </source>
</evidence>
<dbReference type="Gene3D" id="3.90.660.10">
    <property type="match status" value="2"/>
</dbReference>
<evidence type="ECO:0000256" key="10">
    <source>
        <dbReference type="ARBA" id="ARBA00064252"/>
    </source>
</evidence>
<reference evidence="13 14" key="1">
    <citation type="journal article" date="2013" name="Genome Biol.">
        <title>Draft genome of the mountain pine beetle, Dendroctonus ponderosae Hopkins, a major forest pest.</title>
        <authorList>
            <person name="Keeling C.I."/>
            <person name="Yuen M.M."/>
            <person name="Liao N.Y."/>
            <person name="Docking T.R."/>
            <person name="Chan S.K."/>
            <person name="Taylor G.A."/>
            <person name="Palmquist D.L."/>
            <person name="Jackman S.D."/>
            <person name="Nguyen A."/>
            <person name="Li M."/>
            <person name="Henderson H."/>
            <person name="Janes J.K."/>
            <person name="Zhao Y."/>
            <person name="Pandoh P."/>
            <person name="Moore R."/>
            <person name="Sperling F.A."/>
            <person name="Huber D.P."/>
            <person name="Birol I."/>
            <person name="Jones S.J."/>
            <person name="Bohlmann J."/>
        </authorList>
    </citation>
    <scope>NUCLEOTIDE SEQUENCE</scope>
</reference>
<dbReference type="Gene3D" id="3.30.260.10">
    <property type="entry name" value="TCP-1-like chaperonin intermediate domain"/>
    <property type="match status" value="1"/>
</dbReference>
<dbReference type="InterPro" id="IPR002423">
    <property type="entry name" value="Cpn60/GroEL/TCP-1"/>
</dbReference>
<evidence type="ECO:0000256" key="4">
    <source>
        <dbReference type="ARBA" id="ARBA00022490"/>
    </source>
</evidence>
<dbReference type="InterPro" id="IPR027409">
    <property type="entry name" value="GroEL-like_apical_dom_sf"/>
</dbReference>
<evidence type="ECO:0000256" key="5">
    <source>
        <dbReference type="ARBA" id="ARBA00022741"/>
    </source>
</evidence>
<keyword evidence="6 11" id="KW-0067">ATP-binding</keyword>
<dbReference type="SUPFAM" id="SSF48592">
    <property type="entry name" value="GroEL equatorial domain-like"/>
    <property type="match status" value="1"/>
</dbReference>
<dbReference type="InterPro" id="IPR017998">
    <property type="entry name" value="Chaperone_TCP-1"/>
</dbReference>
<evidence type="ECO:0000313" key="14">
    <source>
        <dbReference type="Proteomes" id="UP000030742"/>
    </source>
</evidence>
<proteinExistence type="inferred from homology"/>
<dbReference type="SUPFAM" id="SSF51905">
    <property type="entry name" value="FAD/NAD(P)-binding domain"/>
    <property type="match status" value="2"/>
</dbReference>
<dbReference type="Gene3D" id="1.10.560.10">
    <property type="entry name" value="GroEL-like equatorial domain"/>
    <property type="match status" value="1"/>
</dbReference>
<dbReference type="PANTHER" id="PTHR10742">
    <property type="entry name" value="FLAVIN MONOAMINE OXIDASE"/>
    <property type="match status" value="1"/>
</dbReference>
<dbReference type="InterPro" id="IPR036188">
    <property type="entry name" value="FAD/NAD-bd_sf"/>
</dbReference>
<feature type="domain" description="Amine oxidase" evidence="12">
    <location>
        <begin position="529"/>
        <end position="851"/>
    </location>
</feature>
<dbReference type="InterPro" id="IPR002194">
    <property type="entry name" value="Chaperonin_TCP-1_CS"/>
</dbReference>
<comment type="subcellular location">
    <subcellularLocation>
        <location evidence="1">Cytoplasm</location>
    </subcellularLocation>
</comment>
<evidence type="ECO:0000256" key="6">
    <source>
        <dbReference type="ARBA" id="ARBA00022840"/>
    </source>
</evidence>
<evidence type="ECO:0000256" key="2">
    <source>
        <dbReference type="ARBA" id="ARBA00008020"/>
    </source>
</evidence>
<dbReference type="GO" id="GO:0051082">
    <property type="term" value="F:unfolded protein binding"/>
    <property type="evidence" value="ECO:0007669"/>
    <property type="project" value="InterPro"/>
</dbReference>
<dbReference type="SUPFAM" id="SSF54849">
    <property type="entry name" value="GroEL-intermediate domain like"/>
    <property type="match status" value="1"/>
</dbReference>
<evidence type="ECO:0000256" key="9">
    <source>
        <dbReference type="ARBA" id="ARBA00058723"/>
    </source>
</evidence>
<dbReference type="PANTHER" id="PTHR10742:SF398">
    <property type="entry name" value="AMINE OXIDASE DOMAIN-CONTAINING PROTEIN-RELATED"/>
    <property type="match status" value="1"/>
</dbReference>
<feature type="domain" description="Amine oxidase" evidence="12">
    <location>
        <begin position="869"/>
        <end position="1302"/>
    </location>
</feature>
<dbReference type="FunFam" id="3.50.7.10:FF:000008">
    <property type="entry name" value="T-complex protein 1 subunit theta"/>
    <property type="match status" value="1"/>
</dbReference>
<keyword evidence="4" id="KW-0963">Cytoplasm</keyword>
<keyword evidence="5 11" id="KW-0547">Nucleotide-binding</keyword>
<evidence type="ECO:0000313" key="13">
    <source>
        <dbReference type="EMBL" id="ERL91216.1"/>
    </source>
</evidence>
<gene>
    <name evidence="13" type="ORF">D910_08554</name>
</gene>
<dbReference type="PRINTS" id="PR00304">
    <property type="entry name" value="TCOMPLEXTCP1"/>
</dbReference>
<dbReference type="Gene3D" id="3.50.7.10">
    <property type="entry name" value="GroEL"/>
    <property type="match status" value="1"/>
</dbReference>
<dbReference type="GO" id="GO:0140662">
    <property type="term" value="F:ATP-dependent protein folding chaperone"/>
    <property type="evidence" value="ECO:0007669"/>
    <property type="project" value="InterPro"/>
</dbReference>
<dbReference type="SUPFAM" id="SSF54373">
    <property type="entry name" value="FAD-linked reductases, C-terminal domain"/>
    <property type="match status" value="2"/>
</dbReference>
<evidence type="ECO:0000256" key="3">
    <source>
        <dbReference type="ARBA" id="ARBA00016981"/>
    </source>
</evidence>
<dbReference type="GO" id="GO:0046592">
    <property type="term" value="F:polyamine oxidase activity"/>
    <property type="evidence" value="ECO:0007669"/>
    <property type="project" value="TreeGrafter"/>
</dbReference>
<dbReference type="SUPFAM" id="SSF52029">
    <property type="entry name" value="GroEL apical domain-like"/>
    <property type="match status" value="1"/>
</dbReference>
<dbReference type="InterPro" id="IPR027410">
    <property type="entry name" value="TCP-1-like_intermed_sf"/>
</dbReference>
<accession>U4UM17</accession>
<comment type="similarity">
    <text evidence="2 11">Belongs to the TCP-1 chaperonin family.</text>
</comment>
<dbReference type="InterPro" id="IPR002937">
    <property type="entry name" value="Amino_oxidase"/>
</dbReference>
<dbReference type="InterPro" id="IPR012721">
    <property type="entry name" value="Chap_CCT_theta"/>
</dbReference>
<dbReference type="OrthoDB" id="5046242at2759"/>
<dbReference type="CDD" id="cd03341">
    <property type="entry name" value="TCP1_theta"/>
    <property type="match status" value="1"/>
</dbReference>
<dbReference type="Proteomes" id="UP000030742">
    <property type="component" value="Unassembled WGS sequence"/>
</dbReference>
<dbReference type="GO" id="GO:0016887">
    <property type="term" value="F:ATP hydrolysis activity"/>
    <property type="evidence" value="ECO:0007669"/>
    <property type="project" value="InterPro"/>
</dbReference>
<dbReference type="GO" id="GO:0005524">
    <property type="term" value="F:ATP binding"/>
    <property type="evidence" value="ECO:0007669"/>
    <property type="project" value="UniProtKB-KW"/>
</dbReference>
<dbReference type="NCBIfam" id="TIGR02346">
    <property type="entry name" value="chap_CCT_theta"/>
    <property type="match status" value="1"/>
</dbReference>
<comment type="function">
    <text evidence="9">Molecular chaperone; assists the folding of proteins upon ATP hydrolysis. Known to play a role, in vitro, in the folding of actin and tubulin. Required for correct subcellular localization of pgl-1.</text>
</comment>
<dbReference type="STRING" id="77166.U4UM17"/>
<dbReference type="GO" id="GO:0005737">
    <property type="term" value="C:cytoplasm"/>
    <property type="evidence" value="ECO:0007669"/>
    <property type="project" value="UniProtKB-SubCell"/>
</dbReference>
<dbReference type="Gene3D" id="3.50.50.60">
    <property type="entry name" value="FAD/NAD(P)-binding domain"/>
    <property type="match status" value="1"/>
</dbReference>
<dbReference type="Pfam" id="PF01593">
    <property type="entry name" value="Amino_oxidase"/>
    <property type="match status" value="2"/>
</dbReference>
<dbReference type="Pfam" id="PF00118">
    <property type="entry name" value="Cpn60_TCP1"/>
    <property type="match status" value="1"/>
</dbReference>
<organism evidence="13 14">
    <name type="scientific">Dendroctonus ponderosae</name>
    <name type="common">Mountain pine beetle</name>
    <dbReference type="NCBI Taxonomy" id="77166"/>
    <lineage>
        <taxon>Eukaryota</taxon>
        <taxon>Metazoa</taxon>
        <taxon>Ecdysozoa</taxon>
        <taxon>Arthropoda</taxon>
        <taxon>Hexapoda</taxon>
        <taxon>Insecta</taxon>
        <taxon>Pterygota</taxon>
        <taxon>Neoptera</taxon>
        <taxon>Endopterygota</taxon>
        <taxon>Coleoptera</taxon>
        <taxon>Polyphaga</taxon>
        <taxon>Cucujiformia</taxon>
        <taxon>Curculionidae</taxon>
        <taxon>Scolytinae</taxon>
        <taxon>Dendroctonus</taxon>
    </lineage>
</organism>
<dbReference type="EMBL" id="KB632277">
    <property type="protein sequence ID" value="ERL91216.1"/>
    <property type="molecule type" value="Genomic_DNA"/>
</dbReference>
<comment type="subunit">
    <text evidence="10">Heterooligomeric complex.</text>
</comment>
<dbReference type="InterPro" id="IPR027413">
    <property type="entry name" value="GROEL-like_equatorial_sf"/>
</dbReference>
<dbReference type="PROSITE" id="PS00750">
    <property type="entry name" value="TCP1_1"/>
    <property type="match status" value="1"/>
</dbReference>
<evidence type="ECO:0000256" key="1">
    <source>
        <dbReference type="ARBA" id="ARBA00004496"/>
    </source>
</evidence>
<evidence type="ECO:0000259" key="12">
    <source>
        <dbReference type="Pfam" id="PF01593"/>
    </source>
</evidence>
<dbReference type="InterPro" id="IPR050281">
    <property type="entry name" value="Flavin_monoamine_oxidase"/>
</dbReference>
<evidence type="ECO:0000256" key="8">
    <source>
        <dbReference type="ARBA" id="ARBA00029602"/>
    </source>
</evidence>
<sequence length="1313" mass="146693">MALHVPKVPGFAQMMKDGTRYFSGLEEAVVRNIKACKEFAQSVRSAYGPNGMNKMVINHIEKQFVTSDAATIIRELDVEHPAARLMILASQMQDSEVGDGTNFVIILAGALLDASEELIRLGVTPTEIAEGFEKGLERALEILKSLVCYTVKDNRDVKEVTQAIKTSIESKQYGNEDFLADLVARACISILPEQTSFNVDNMRVCKILGSGLLSSQVVQGMVIKGHVEGEITQAEDAKIAIYSCPVDILQTETKGTVLIKTADELMNFSRGEENLLELQIKSIADAGTKVIVAGDKFGDMALHYVHKYNMMAVKFNSQCDLRQLSKTVNGTVLPKLSTPSPQELGYCDLVCVEELGDTPIVAFRQKGKESRISTILIRGASDNYMDDIERAIDDGVNTFKGLSRDPRFVPGAGATEAELAVRLLEFADTLPGLEQYAIRKFATALEAFPKALADNSGLRSQVILEKILDAHLNGQKNVGVDITAENSLVDVVEKQIFDLYQAKFWGLKYTKQVNAKLGNENKELLNAAEFIRNWFSKFYLCMDPAEDLAQVSVNSLVKYRECEGNHLVHWKTNGFASFFNVLLENNPKSFLTEHVLLNKEVIKIVWDQTGDSKDRGKVKLFCADSSRFTADHVILTVSIGVLKETYQTLFKPSLPLCKINCLETIPMGTCQKIIIKFPNKWWPDEVKDFSFVWTDEDKKTLPKEFPFGPIRNERSWLEDIFGFYTVDSDPNILLGWLVGSMVKEVELLSDELLMNASLFLLRKFAGEIYKISEPSEIIRSKWGTNPHFLGTYSYVGVEMEAREATREDLAKPLVVDGKEVVLFAGEATHSCYFSTVHGAVESGWREADRLIERSYKSRRHKVVIVGAGIAGLAAATKLLENKIDDFLLLEAQEEAGGRIKTVQIGNKPIDLGAQWMHGKSNPLYDLAKEKQLISDEMSEEGLGLYVRSNGKIVDKFMVDKVAFKVGQILEGCSKLVSENSGCTALGTILEQHFFRYLEEHVPDESEAEVMKELYDWHVRFQVIDNSCKDLSKLSAKRWADYVCLDDEAHANMKHGYQSLVQLLLDGLPDNQVKFNTEVTKISFSPQSEIKLDLLAGGSIVCEHLILTPSLGVLKEFQGLSNVLPESLMVNIANMGFASICKVYLFYDRKWWGDSQGFQLLWSSDHNATWQRHITGFDEVFNHENTLMTWVGGDSVREVERLPAEEVGKQCTELLRTFLPNYSVPEPMEVIRTQWLSNPFIKGSYSHITPECDDCNAGINALKQPVLVDGVPRILLAGEAIHSSHYSTTHGAYESGLDQAQVLCDFLLENKPAI</sequence>
<keyword evidence="7 11" id="KW-0143">Chaperone</keyword>
<name>U4UM17_DENPD</name>
<dbReference type="PROSITE" id="PS00995">
    <property type="entry name" value="TCP1_3"/>
    <property type="match status" value="1"/>
</dbReference>
<protein>
    <recommendedName>
        <fullName evidence="3">T-complex protein 1 subunit theta</fullName>
    </recommendedName>
    <alternativeName>
        <fullName evidence="8">CCT-theta</fullName>
    </alternativeName>
</protein>